<keyword evidence="3" id="KW-1185">Reference proteome</keyword>
<proteinExistence type="predicted"/>
<name>A0ABW8FJ70_9ACTN</name>
<evidence type="ECO:0000313" key="3">
    <source>
        <dbReference type="Proteomes" id="UP001617511"/>
    </source>
</evidence>
<organism evidence="2 3">
    <name type="scientific">Streptomyces iakyrus</name>
    <dbReference type="NCBI Taxonomy" id="68219"/>
    <lineage>
        <taxon>Bacteria</taxon>
        <taxon>Bacillati</taxon>
        <taxon>Actinomycetota</taxon>
        <taxon>Actinomycetes</taxon>
        <taxon>Kitasatosporales</taxon>
        <taxon>Streptomycetaceae</taxon>
        <taxon>Streptomyces</taxon>
    </lineage>
</organism>
<gene>
    <name evidence="2" type="ORF">ACIP2Z_24530</name>
</gene>
<protein>
    <submittedName>
        <fullName evidence="2">Uncharacterized protein</fullName>
    </submittedName>
</protein>
<reference evidence="2 3" key="1">
    <citation type="submission" date="2024-10" db="EMBL/GenBank/DDBJ databases">
        <title>The Natural Products Discovery Center: Release of the First 8490 Sequenced Strains for Exploring Actinobacteria Biosynthetic Diversity.</title>
        <authorList>
            <person name="Kalkreuter E."/>
            <person name="Kautsar S.A."/>
            <person name="Yang D."/>
            <person name="Bader C.D."/>
            <person name="Teijaro C.N."/>
            <person name="Fluegel L."/>
            <person name="Davis C.M."/>
            <person name="Simpson J.R."/>
            <person name="Lauterbach L."/>
            <person name="Steele A.D."/>
            <person name="Gui C."/>
            <person name="Meng S."/>
            <person name="Li G."/>
            <person name="Viehrig K."/>
            <person name="Ye F."/>
            <person name="Su P."/>
            <person name="Kiefer A.F."/>
            <person name="Nichols A."/>
            <person name="Cepeda A.J."/>
            <person name="Yan W."/>
            <person name="Fan B."/>
            <person name="Jiang Y."/>
            <person name="Adhikari A."/>
            <person name="Zheng C.-J."/>
            <person name="Schuster L."/>
            <person name="Cowan T.M."/>
            <person name="Smanski M.J."/>
            <person name="Chevrette M.G."/>
            <person name="De Carvalho L.P.S."/>
            <person name="Shen B."/>
        </authorList>
    </citation>
    <scope>NUCLEOTIDE SEQUENCE [LARGE SCALE GENOMIC DNA]</scope>
    <source>
        <strain evidence="2 3">NPDC089932</strain>
    </source>
</reference>
<feature type="region of interest" description="Disordered" evidence="1">
    <location>
        <begin position="1"/>
        <end position="41"/>
    </location>
</feature>
<comment type="caution">
    <text evidence="2">The sequence shown here is derived from an EMBL/GenBank/DDBJ whole genome shotgun (WGS) entry which is preliminary data.</text>
</comment>
<dbReference type="EMBL" id="JBIVGG010000011">
    <property type="protein sequence ID" value="MFJ4082111.1"/>
    <property type="molecule type" value="Genomic_DNA"/>
</dbReference>
<dbReference type="Proteomes" id="UP001617511">
    <property type="component" value="Unassembled WGS sequence"/>
</dbReference>
<evidence type="ECO:0000256" key="1">
    <source>
        <dbReference type="SAM" id="MobiDB-lite"/>
    </source>
</evidence>
<evidence type="ECO:0000313" key="2">
    <source>
        <dbReference type="EMBL" id="MFJ4082111.1"/>
    </source>
</evidence>
<sequence>MRSTTATVDEEEQRAAEHQSQAAGQRERGQPIALTTTATVG</sequence>
<dbReference type="RefSeq" id="WP_359635543.1">
    <property type="nucleotide sequence ID" value="NZ_JBEYEN010000009.1"/>
</dbReference>
<accession>A0ABW8FJ70</accession>